<name>A0A940DE79_9PROT</name>
<sequence length="279" mass="32383">MPRVSVLTPIYNTKPEHLCECIESILAQTFTDFEFLILNDSPANIALDEVVARYKDSRIKYIKNTKNLGISETRNKLIHLARGEYLAIFDHDDISVPTRLAQQVEYLDANPAVGVVSGWLEYFGHDTCIWRTPENDFDIKVGLTANCSLAHTAAMMRKSVLIDNNIEYESFYSPAEDYRLWARLMDVTKFHNLQTVLVKYRCFDKNTSVTLANKMEAARTAISLELRNKYPAYYQEYVKYSANGTIFRLRLFGFIPFIKVKNNWVQLFECIPLFKTKWK</sequence>
<dbReference type="Proteomes" id="UP000721442">
    <property type="component" value="Unassembled WGS sequence"/>
</dbReference>
<reference evidence="2" key="1">
    <citation type="submission" date="2020-10" db="EMBL/GenBank/DDBJ databases">
        <authorList>
            <person name="Gilroy R."/>
        </authorList>
    </citation>
    <scope>NUCLEOTIDE SEQUENCE</scope>
    <source>
        <strain evidence="2">B1-16210</strain>
    </source>
</reference>
<evidence type="ECO:0000313" key="3">
    <source>
        <dbReference type="Proteomes" id="UP000721442"/>
    </source>
</evidence>
<gene>
    <name evidence="2" type="ORF">IAC77_03665</name>
</gene>
<organism evidence="2 3">
    <name type="scientific">Candidatus Enterousia excrementavium</name>
    <dbReference type="NCBI Taxonomy" id="2840789"/>
    <lineage>
        <taxon>Bacteria</taxon>
        <taxon>Pseudomonadati</taxon>
        <taxon>Pseudomonadota</taxon>
        <taxon>Alphaproteobacteria</taxon>
        <taxon>Candidatus Enterousia</taxon>
    </lineage>
</organism>
<accession>A0A940DE79</accession>
<dbReference type="PANTHER" id="PTHR22916:SF3">
    <property type="entry name" value="UDP-GLCNAC:BETAGAL BETA-1,3-N-ACETYLGLUCOSAMINYLTRANSFERASE-LIKE PROTEIN 1"/>
    <property type="match status" value="1"/>
</dbReference>
<reference evidence="2" key="2">
    <citation type="journal article" date="2021" name="PeerJ">
        <title>Extensive microbial diversity within the chicken gut microbiome revealed by metagenomics and culture.</title>
        <authorList>
            <person name="Gilroy R."/>
            <person name="Ravi A."/>
            <person name="Getino M."/>
            <person name="Pursley I."/>
            <person name="Horton D.L."/>
            <person name="Alikhan N.F."/>
            <person name="Baker D."/>
            <person name="Gharbi K."/>
            <person name="Hall N."/>
            <person name="Watson M."/>
            <person name="Adriaenssens E.M."/>
            <person name="Foster-Nyarko E."/>
            <person name="Jarju S."/>
            <person name="Secka A."/>
            <person name="Antonio M."/>
            <person name="Oren A."/>
            <person name="Chaudhuri R.R."/>
            <person name="La Ragione R."/>
            <person name="Hildebrand F."/>
            <person name="Pallen M.J."/>
        </authorList>
    </citation>
    <scope>NUCLEOTIDE SEQUENCE</scope>
    <source>
        <strain evidence="2">B1-16210</strain>
    </source>
</reference>
<dbReference type="Gene3D" id="3.90.550.10">
    <property type="entry name" value="Spore Coat Polysaccharide Biosynthesis Protein SpsA, Chain A"/>
    <property type="match status" value="1"/>
</dbReference>
<dbReference type="SUPFAM" id="SSF53448">
    <property type="entry name" value="Nucleotide-diphospho-sugar transferases"/>
    <property type="match status" value="1"/>
</dbReference>
<dbReference type="EMBL" id="JADINE010000045">
    <property type="protein sequence ID" value="MBO8407526.1"/>
    <property type="molecule type" value="Genomic_DNA"/>
</dbReference>
<dbReference type="Pfam" id="PF00535">
    <property type="entry name" value="Glycos_transf_2"/>
    <property type="match status" value="1"/>
</dbReference>
<comment type="caution">
    <text evidence="2">The sequence shown here is derived from an EMBL/GenBank/DDBJ whole genome shotgun (WGS) entry which is preliminary data.</text>
</comment>
<dbReference type="AlphaFoldDB" id="A0A940DE79"/>
<protein>
    <submittedName>
        <fullName evidence="2">Glycosyltransferase</fullName>
    </submittedName>
</protein>
<dbReference type="GO" id="GO:0016758">
    <property type="term" value="F:hexosyltransferase activity"/>
    <property type="evidence" value="ECO:0007669"/>
    <property type="project" value="UniProtKB-ARBA"/>
</dbReference>
<dbReference type="PANTHER" id="PTHR22916">
    <property type="entry name" value="GLYCOSYLTRANSFERASE"/>
    <property type="match status" value="1"/>
</dbReference>
<proteinExistence type="predicted"/>
<feature type="domain" description="Glycosyltransferase 2-like" evidence="1">
    <location>
        <begin position="5"/>
        <end position="161"/>
    </location>
</feature>
<evidence type="ECO:0000313" key="2">
    <source>
        <dbReference type="EMBL" id="MBO8407526.1"/>
    </source>
</evidence>
<dbReference type="InterPro" id="IPR001173">
    <property type="entry name" value="Glyco_trans_2-like"/>
</dbReference>
<evidence type="ECO:0000259" key="1">
    <source>
        <dbReference type="Pfam" id="PF00535"/>
    </source>
</evidence>
<dbReference type="InterPro" id="IPR029044">
    <property type="entry name" value="Nucleotide-diphossugar_trans"/>
</dbReference>